<sequence>MNKDEKNKRRWEDVPKSKSLGYPDEMTKKEIDTSKKKDKDFMQQLKKSLKEKEE</sequence>
<gene>
    <name evidence="2" type="ORF">DAI13_07390</name>
    <name evidence="4" type="ORF">P0083_07195</name>
    <name evidence="3" type="ORF">P0D81_09790</name>
</gene>
<evidence type="ECO:0000313" key="5">
    <source>
        <dbReference type="Proteomes" id="UP000244140"/>
    </source>
</evidence>
<dbReference type="EMBL" id="CP119528">
    <property type="protein sequence ID" value="WER44046.1"/>
    <property type="molecule type" value="Genomic_DNA"/>
</dbReference>
<proteinExistence type="predicted"/>
<evidence type="ECO:0000313" key="3">
    <source>
        <dbReference type="EMBL" id="WEH21365.1"/>
    </source>
</evidence>
<reference evidence="3 6" key="2">
    <citation type="submission" date="2023-02" db="EMBL/GenBank/DDBJ databases">
        <title>Results of the 2020 Genomic Proficiency Test for the network of European Union Reference Laboratory for Antimicrobial Resistance assessing whole genome sequencing capacities.</title>
        <authorList>
            <person name="Hoffmann M."/>
            <person name="Luo Y."/>
            <person name="Sorensen L.H."/>
            <person name="Pedersen S.K."/>
            <person name="Hendriksen R.S."/>
        </authorList>
    </citation>
    <scope>NUCLEOTIDE SEQUENCE [LARGE SCALE GENOMIC DNA]</scope>
    <source>
        <strain evidence="3 6">GENOMIC22-006</strain>
    </source>
</reference>
<evidence type="ECO:0000313" key="2">
    <source>
        <dbReference type="EMBL" id="PTN77574.1"/>
    </source>
</evidence>
<dbReference type="EMBL" id="PZZH01000001">
    <property type="protein sequence ID" value="PTN77574.1"/>
    <property type="molecule type" value="Genomic_DNA"/>
</dbReference>
<reference evidence="2 5" key="1">
    <citation type="submission" date="2018-04" db="EMBL/GenBank/DDBJ databases">
        <authorList>
            <person name="Van Tyne D."/>
        </authorList>
    </citation>
    <scope>NUCLEOTIDE SEQUENCE [LARGE SCALE GENOMIC DNA]</scope>
    <source>
        <strain evidence="2 5">B2535</strain>
    </source>
</reference>
<evidence type="ECO:0000313" key="6">
    <source>
        <dbReference type="Proteomes" id="UP001221642"/>
    </source>
</evidence>
<evidence type="ECO:0000313" key="7">
    <source>
        <dbReference type="Proteomes" id="UP001222182"/>
    </source>
</evidence>
<dbReference type="Proteomes" id="UP001221642">
    <property type="component" value="Chromosome"/>
</dbReference>
<protein>
    <submittedName>
        <fullName evidence="2">Uncharacterized protein</fullName>
    </submittedName>
</protein>
<dbReference type="Proteomes" id="UP001222182">
    <property type="component" value="Chromosome"/>
</dbReference>
<accession>A0A1G1SE06</accession>
<feature type="compositionally biased region" description="Basic and acidic residues" evidence="1">
    <location>
        <begin position="1"/>
        <end position="16"/>
    </location>
</feature>
<evidence type="ECO:0000256" key="1">
    <source>
        <dbReference type="SAM" id="MobiDB-lite"/>
    </source>
</evidence>
<reference evidence="4 7" key="3">
    <citation type="submission" date="2023-03" db="EMBL/GenBank/DDBJ databases">
        <title>Complete genome sequence of an Enterococcus faecalis urinary isolate.</title>
        <authorList>
            <person name="Brauer A.L."/>
            <person name="Armbruster C.E."/>
        </authorList>
    </citation>
    <scope>NUCLEOTIDE SEQUENCE [LARGE SCALE GENOMIC DNA]</scope>
    <source>
        <strain evidence="4 7">3143</strain>
    </source>
</reference>
<feature type="region of interest" description="Disordered" evidence="1">
    <location>
        <begin position="1"/>
        <end position="54"/>
    </location>
</feature>
<dbReference type="Proteomes" id="UP000244140">
    <property type="component" value="Unassembled WGS sequence"/>
</dbReference>
<name>A0A1G1SE06_ENTFL</name>
<organism evidence="2 5">
    <name type="scientific">Enterococcus faecalis</name>
    <name type="common">Streptococcus faecalis</name>
    <dbReference type="NCBI Taxonomy" id="1351"/>
    <lineage>
        <taxon>Bacteria</taxon>
        <taxon>Bacillati</taxon>
        <taxon>Bacillota</taxon>
        <taxon>Bacilli</taxon>
        <taxon>Lactobacillales</taxon>
        <taxon>Enterococcaceae</taxon>
        <taxon>Enterococcus</taxon>
    </lineage>
</organism>
<dbReference type="RefSeq" id="WP_002377551.1">
    <property type="nucleotide sequence ID" value="NZ_AP018538.1"/>
</dbReference>
<feature type="compositionally biased region" description="Basic and acidic residues" evidence="1">
    <location>
        <begin position="25"/>
        <end position="41"/>
    </location>
</feature>
<dbReference type="AlphaFoldDB" id="A0A1G1SE06"/>
<evidence type="ECO:0000313" key="4">
    <source>
        <dbReference type="EMBL" id="WER44046.1"/>
    </source>
</evidence>
<dbReference type="EMBL" id="CP119159">
    <property type="protein sequence ID" value="WEH21365.1"/>
    <property type="molecule type" value="Genomic_DNA"/>
</dbReference>